<dbReference type="AlphaFoldDB" id="A0A2T0SPI1"/>
<dbReference type="EMBL" id="PVTF01000014">
    <property type="protein sequence ID" value="PRY35332.1"/>
    <property type="molecule type" value="Genomic_DNA"/>
</dbReference>
<sequence>MTNEVKIIFTSEDRTAAGFAAARANASKAGKEAADAFNLEIIKGTKGTGAKVSKQVAADITAGAKGSGEKMGRQVTQGLIASTKDAGERAGKKFSDGFSSATKGLGNTTGREIDSSITASTKGTGAKVGKQISKDVSSNLKYKFNSSAAESLEKSVKGAFYGVGGALGAQAGGIGLAVGAGLVGGLSVALSAGGAVGLAAFFLKDNEKVSKAWGDTWKGISEDATRRAGLLEDEFVDGAKHVADAWDNSLGPSLERIFRNAEPLVDDFIQMPIGWLEELAPGIEKAVKNAGPVVEGLGSLGDKVFGAIGDGIGDLSEKAPDMKVAFELAGDGAAAAFKGFFGVLGDISTWTADNQTEIRTWGATVSKIAGEATDEIGRIAAAAINPMGRDPENKAKNAAGQPSVTNLEKALGGENVPAQGSKEAQEQLWYDIRDIPGDARKAAAAIADMLDLRSPMYQGKVDTHVPVGTDRGIGDTSSQTGYPRVIPPTAAKGNDLGAGVQRGPDLLTFTQAQVNAAQSTRDFNTVLDENNRLMDLGVLSAQQATAEGGNLVAAQQSLVETGTALTASTGSNTEANQMYIGAIQQMSAAGLEASDSLLNTVSGMNSAELAALGATVRTDGLGNSIVSIPGQKDITINAATTAAQDAISAVQGAVNALTGKTVYVNVVTTGVTTAANAVAAAANNARAALGYNDGGLIPGNGPDVDSVPIMATPQEFMVNREATAKHLPLLQAINEGAGGDAVMALANQGGTSRTGGGVALMDRPVRGEDGSSGNGAQPTILVQPQLNFDFGAAPRGLFDQRVFIAWIAEALKNNGGMNANGWKQ</sequence>
<evidence type="ECO:0000313" key="2">
    <source>
        <dbReference type="Proteomes" id="UP000239494"/>
    </source>
</evidence>
<gene>
    <name evidence="1" type="ORF">CLV43_114250</name>
</gene>
<dbReference type="OrthoDB" id="3463135at2"/>
<keyword evidence="2" id="KW-1185">Reference proteome</keyword>
<dbReference type="Proteomes" id="UP000239494">
    <property type="component" value="Unassembled WGS sequence"/>
</dbReference>
<organism evidence="1 2">
    <name type="scientific">Umezawaea tangerina</name>
    <dbReference type="NCBI Taxonomy" id="84725"/>
    <lineage>
        <taxon>Bacteria</taxon>
        <taxon>Bacillati</taxon>
        <taxon>Actinomycetota</taxon>
        <taxon>Actinomycetes</taxon>
        <taxon>Pseudonocardiales</taxon>
        <taxon>Pseudonocardiaceae</taxon>
        <taxon>Umezawaea</taxon>
    </lineage>
</organism>
<accession>A0A2T0SPI1</accession>
<comment type="caution">
    <text evidence="1">The sequence shown here is derived from an EMBL/GenBank/DDBJ whole genome shotgun (WGS) entry which is preliminary data.</text>
</comment>
<reference evidence="1 2" key="1">
    <citation type="submission" date="2018-03" db="EMBL/GenBank/DDBJ databases">
        <title>Genomic Encyclopedia of Archaeal and Bacterial Type Strains, Phase II (KMG-II): from individual species to whole genera.</title>
        <authorList>
            <person name="Goeker M."/>
        </authorList>
    </citation>
    <scope>NUCLEOTIDE SEQUENCE [LARGE SCALE GENOMIC DNA]</scope>
    <source>
        <strain evidence="1 2">DSM 44720</strain>
    </source>
</reference>
<name>A0A2T0SPI1_9PSEU</name>
<protein>
    <submittedName>
        <fullName evidence="1">Uncharacterized protein</fullName>
    </submittedName>
</protein>
<evidence type="ECO:0000313" key="1">
    <source>
        <dbReference type="EMBL" id="PRY35332.1"/>
    </source>
</evidence>
<dbReference type="RefSeq" id="WP_106193854.1">
    <property type="nucleotide sequence ID" value="NZ_PVTF01000014.1"/>
</dbReference>
<proteinExistence type="predicted"/>